<gene>
    <name evidence="1" type="ORF">GMARGA_LOCUS25566</name>
</gene>
<protein>
    <submittedName>
        <fullName evidence="1">32361_t:CDS:1</fullName>
    </submittedName>
</protein>
<accession>A0ABN7W2E3</accession>
<comment type="caution">
    <text evidence="1">The sequence shown here is derived from an EMBL/GenBank/DDBJ whole genome shotgun (WGS) entry which is preliminary data.</text>
</comment>
<dbReference type="EMBL" id="CAJVQB010028451">
    <property type="protein sequence ID" value="CAG8812422.1"/>
    <property type="molecule type" value="Genomic_DNA"/>
</dbReference>
<reference evidence="1 2" key="1">
    <citation type="submission" date="2021-06" db="EMBL/GenBank/DDBJ databases">
        <authorList>
            <person name="Kallberg Y."/>
            <person name="Tangrot J."/>
            <person name="Rosling A."/>
        </authorList>
    </citation>
    <scope>NUCLEOTIDE SEQUENCE [LARGE SCALE GENOMIC DNA]</scope>
    <source>
        <strain evidence="1 2">120-4 pot B 10/14</strain>
    </source>
</reference>
<proteinExistence type="predicted"/>
<evidence type="ECO:0000313" key="2">
    <source>
        <dbReference type="Proteomes" id="UP000789901"/>
    </source>
</evidence>
<sequence>MSSSSDTKEEPTLTYSSESASKDISVFKMHIAHNCPEAPSEVQLFYVKQLTNNDEIQKSTKKQKVDIKNKDSIFNYVKNQELSLKGKNN</sequence>
<dbReference type="Proteomes" id="UP000789901">
    <property type="component" value="Unassembled WGS sequence"/>
</dbReference>
<keyword evidence="2" id="KW-1185">Reference proteome</keyword>
<organism evidence="1 2">
    <name type="scientific">Gigaspora margarita</name>
    <dbReference type="NCBI Taxonomy" id="4874"/>
    <lineage>
        <taxon>Eukaryota</taxon>
        <taxon>Fungi</taxon>
        <taxon>Fungi incertae sedis</taxon>
        <taxon>Mucoromycota</taxon>
        <taxon>Glomeromycotina</taxon>
        <taxon>Glomeromycetes</taxon>
        <taxon>Diversisporales</taxon>
        <taxon>Gigasporaceae</taxon>
        <taxon>Gigaspora</taxon>
    </lineage>
</organism>
<evidence type="ECO:0000313" key="1">
    <source>
        <dbReference type="EMBL" id="CAG8812422.1"/>
    </source>
</evidence>
<name>A0ABN7W2E3_GIGMA</name>